<name>A0A853ZZS5_9PSED</name>
<dbReference type="Gene3D" id="1.10.10.60">
    <property type="entry name" value="Homeodomain-like"/>
    <property type="match status" value="1"/>
</dbReference>
<evidence type="ECO:0000313" key="6">
    <source>
        <dbReference type="EMBL" id="OKA28096.1"/>
    </source>
</evidence>
<evidence type="ECO:0000256" key="4">
    <source>
        <dbReference type="PROSITE-ProRule" id="PRU00335"/>
    </source>
</evidence>
<dbReference type="PANTHER" id="PTHR47506:SF7">
    <property type="entry name" value="TRANSCRIPTIONAL REGULATORY PROTEIN"/>
    <property type="match status" value="1"/>
</dbReference>
<gene>
    <name evidence="6" type="ORF">BOH74_03855</name>
</gene>
<dbReference type="Gene3D" id="1.10.357.10">
    <property type="entry name" value="Tetracycline Repressor, domain 2"/>
    <property type="match status" value="1"/>
</dbReference>
<dbReference type="EMBL" id="MPJD01000005">
    <property type="protein sequence ID" value="OKA28096.1"/>
    <property type="molecule type" value="Genomic_DNA"/>
</dbReference>
<dbReference type="InterPro" id="IPR036271">
    <property type="entry name" value="Tet_transcr_reg_TetR-rel_C_sf"/>
</dbReference>
<keyword evidence="1" id="KW-0805">Transcription regulation</keyword>
<dbReference type="SUPFAM" id="SSF48498">
    <property type="entry name" value="Tetracyclin repressor-like, C-terminal domain"/>
    <property type="match status" value="1"/>
</dbReference>
<evidence type="ECO:0000259" key="5">
    <source>
        <dbReference type="PROSITE" id="PS50977"/>
    </source>
</evidence>
<protein>
    <submittedName>
        <fullName evidence="6">TetR family transcriptional regulator</fullName>
    </submittedName>
</protein>
<dbReference type="Proteomes" id="UP000185990">
    <property type="component" value="Unassembled WGS sequence"/>
</dbReference>
<dbReference type="PANTHER" id="PTHR47506">
    <property type="entry name" value="TRANSCRIPTIONAL REGULATORY PROTEIN"/>
    <property type="match status" value="1"/>
</dbReference>
<dbReference type="PROSITE" id="PS50977">
    <property type="entry name" value="HTH_TETR_2"/>
    <property type="match status" value="1"/>
</dbReference>
<evidence type="ECO:0000313" key="7">
    <source>
        <dbReference type="Proteomes" id="UP000185990"/>
    </source>
</evidence>
<comment type="caution">
    <text evidence="6">The sequence shown here is derived from an EMBL/GenBank/DDBJ whole genome shotgun (WGS) entry which is preliminary data.</text>
</comment>
<sequence length="187" mass="20377">MRYSQGHKAQTHKRIIEEASGLFRRDGIGATGLQPLMKSLGLTHGGFYAHFSSKTELVEKALQHAAGEVDTLCDELFSQPQPLNAFIGTYLSDWHVTSPHEGCPIPTMSAEVAQQGCPSATTDYVINARLKQIEATLQEPDAQEQSIVIFATLVGALVLSRGVESDALREKILSVTRNALKQSNDKT</sequence>
<dbReference type="GO" id="GO:0003677">
    <property type="term" value="F:DNA binding"/>
    <property type="evidence" value="ECO:0007669"/>
    <property type="project" value="UniProtKB-UniRule"/>
</dbReference>
<dbReference type="InterPro" id="IPR009057">
    <property type="entry name" value="Homeodomain-like_sf"/>
</dbReference>
<dbReference type="PRINTS" id="PR00455">
    <property type="entry name" value="HTHTETR"/>
</dbReference>
<evidence type="ECO:0000256" key="1">
    <source>
        <dbReference type="ARBA" id="ARBA00023015"/>
    </source>
</evidence>
<organism evidence="6 7">
    <name type="scientific">Pseudomonas versuta</name>
    <dbReference type="NCBI Taxonomy" id="1788301"/>
    <lineage>
        <taxon>Bacteria</taxon>
        <taxon>Pseudomonadati</taxon>
        <taxon>Pseudomonadota</taxon>
        <taxon>Gammaproteobacteria</taxon>
        <taxon>Pseudomonadales</taxon>
        <taxon>Pseudomonadaceae</taxon>
        <taxon>Pseudomonas</taxon>
    </lineage>
</organism>
<dbReference type="RefSeq" id="WP_073508994.1">
    <property type="nucleotide sequence ID" value="NZ_MPJD01000005.1"/>
</dbReference>
<feature type="DNA-binding region" description="H-T-H motif" evidence="4">
    <location>
        <begin position="32"/>
        <end position="51"/>
    </location>
</feature>
<proteinExistence type="predicted"/>
<keyword evidence="2 4" id="KW-0238">DNA-binding</keyword>
<accession>A0A853ZZS5</accession>
<evidence type="ECO:0000256" key="3">
    <source>
        <dbReference type="ARBA" id="ARBA00023163"/>
    </source>
</evidence>
<feature type="domain" description="HTH tetR-type" evidence="5">
    <location>
        <begin position="9"/>
        <end position="69"/>
    </location>
</feature>
<reference evidence="6 7" key="1">
    <citation type="submission" date="2016-11" db="EMBL/GenBank/DDBJ databases">
        <title>Draft genome of Pseudomonas versuta A4R1.12.</title>
        <authorList>
            <person name="See-Too W.-S."/>
        </authorList>
    </citation>
    <scope>NUCLEOTIDE SEQUENCE [LARGE SCALE GENOMIC DNA]</scope>
    <source>
        <strain evidence="6 7">A4R1.12</strain>
    </source>
</reference>
<dbReference type="InterPro" id="IPR001647">
    <property type="entry name" value="HTH_TetR"/>
</dbReference>
<dbReference type="AlphaFoldDB" id="A0A853ZZS5"/>
<keyword evidence="3" id="KW-0804">Transcription</keyword>
<dbReference type="Pfam" id="PF00440">
    <property type="entry name" value="TetR_N"/>
    <property type="match status" value="1"/>
</dbReference>
<evidence type="ECO:0000256" key="2">
    <source>
        <dbReference type="ARBA" id="ARBA00023125"/>
    </source>
</evidence>
<dbReference type="SUPFAM" id="SSF46689">
    <property type="entry name" value="Homeodomain-like"/>
    <property type="match status" value="1"/>
</dbReference>